<keyword evidence="4" id="KW-0862">Zinc</keyword>
<dbReference type="PANTHER" id="PTHR45686">
    <property type="entry name" value="ADP-RIBOSYLATION FACTOR GTPASE ACTIVATING PROTEIN 3, ISOFORM H-RELATED"/>
    <property type="match status" value="1"/>
</dbReference>
<name>A9V167_MONBE</name>
<organism evidence="8 9">
    <name type="scientific">Monosiga brevicollis</name>
    <name type="common">Choanoflagellate</name>
    <dbReference type="NCBI Taxonomy" id="81824"/>
    <lineage>
        <taxon>Eukaryota</taxon>
        <taxon>Choanoflagellata</taxon>
        <taxon>Craspedida</taxon>
        <taxon>Salpingoecidae</taxon>
        <taxon>Monosiga</taxon>
    </lineage>
</organism>
<keyword evidence="2" id="KW-0479">Metal-binding</keyword>
<dbReference type="EMBL" id="CH991553">
    <property type="protein sequence ID" value="EDQ88756.1"/>
    <property type="molecule type" value="Genomic_DNA"/>
</dbReference>
<protein>
    <recommendedName>
        <fullName evidence="7">Arf-GAP domain-containing protein</fullName>
    </recommendedName>
</protein>
<dbReference type="InterPro" id="IPR001164">
    <property type="entry name" value="ArfGAP_dom"/>
</dbReference>
<evidence type="ECO:0000256" key="1">
    <source>
        <dbReference type="ARBA" id="ARBA00022468"/>
    </source>
</evidence>
<dbReference type="OMA" id="APKEESX"/>
<feature type="compositionally biased region" description="Low complexity" evidence="6">
    <location>
        <begin position="345"/>
        <end position="356"/>
    </location>
</feature>
<gene>
    <name evidence="8" type="ORF">MONBRDRAFT_37355</name>
</gene>
<dbReference type="Proteomes" id="UP000001357">
    <property type="component" value="Unassembled WGS sequence"/>
</dbReference>
<dbReference type="InterPro" id="IPR038508">
    <property type="entry name" value="ArfGAP_dom_sf"/>
</dbReference>
<keyword evidence="1" id="KW-0343">GTPase activation</keyword>
<dbReference type="CDD" id="cd08831">
    <property type="entry name" value="ArfGap_ArfGap2_3_like"/>
    <property type="match status" value="1"/>
</dbReference>
<feature type="compositionally biased region" description="Low complexity" evidence="6">
    <location>
        <begin position="189"/>
        <end position="204"/>
    </location>
</feature>
<dbReference type="Gene3D" id="1.10.220.150">
    <property type="entry name" value="Arf GTPase activating protein"/>
    <property type="match status" value="1"/>
</dbReference>
<dbReference type="PANTHER" id="PTHR45686:SF4">
    <property type="entry name" value="ADP-RIBOSYLATION FACTOR GTPASE ACTIVATING PROTEIN 3, ISOFORM H"/>
    <property type="match status" value="1"/>
</dbReference>
<dbReference type="GeneID" id="5891665"/>
<dbReference type="FunFam" id="1.10.220.150:FF:000004">
    <property type="entry name" value="Putative ADP-ribosylation factor GTPase-activating protein 2"/>
    <property type="match status" value="1"/>
</dbReference>
<accession>A9V167</accession>
<evidence type="ECO:0000256" key="2">
    <source>
        <dbReference type="ARBA" id="ARBA00022723"/>
    </source>
</evidence>
<feature type="compositionally biased region" description="Basic and acidic residues" evidence="6">
    <location>
        <begin position="275"/>
        <end position="288"/>
    </location>
</feature>
<dbReference type="SUPFAM" id="SSF57863">
    <property type="entry name" value="ArfGap/RecO-like zinc finger"/>
    <property type="match status" value="1"/>
</dbReference>
<dbReference type="KEGG" id="mbr:MONBRDRAFT_37355"/>
<dbReference type="InterPro" id="IPR037278">
    <property type="entry name" value="ARFGAP/RecO"/>
</dbReference>
<keyword evidence="9" id="KW-1185">Reference proteome</keyword>
<dbReference type="PRINTS" id="PR00405">
    <property type="entry name" value="REVINTRACTNG"/>
</dbReference>
<dbReference type="GO" id="GO:0008270">
    <property type="term" value="F:zinc ion binding"/>
    <property type="evidence" value="ECO:0007669"/>
    <property type="project" value="UniProtKB-KW"/>
</dbReference>
<evidence type="ECO:0000256" key="3">
    <source>
        <dbReference type="ARBA" id="ARBA00022771"/>
    </source>
</evidence>
<reference evidence="8 9" key="1">
    <citation type="journal article" date="2008" name="Nature">
        <title>The genome of the choanoflagellate Monosiga brevicollis and the origin of metazoans.</title>
        <authorList>
            <consortium name="JGI Sequencing"/>
            <person name="King N."/>
            <person name="Westbrook M.J."/>
            <person name="Young S.L."/>
            <person name="Kuo A."/>
            <person name="Abedin M."/>
            <person name="Chapman J."/>
            <person name="Fairclough S."/>
            <person name="Hellsten U."/>
            <person name="Isogai Y."/>
            <person name="Letunic I."/>
            <person name="Marr M."/>
            <person name="Pincus D."/>
            <person name="Putnam N."/>
            <person name="Rokas A."/>
            <person name="Wright K.J."/>
            <person name="Zuzow R."/>
            <person name="Dirks W."/>
            <person name="Good M."/>
            <person name="Goodstein D."/>
            <person name="Lemons D."/>
            <person name="Li W."/>
            <person name="Lyons J.B."/>
            <person name="Morris A."/>
            <person name="Nichols S."/>
            <person name="Richter D.J."/>
            <person name="Salamov A."/>
            <person name="Bork P."/>
            <person name="Lim W.A."/>
            <person name="Manning G."/>
            <person name="Miller W.T."/>
            <person name="McGinnis W."/>
            <person name="Shapiro H."/>
            <person name="Tjian R."/>
            <person name="Grigoriev I.V."/>
            <person name="Rokhsar D."/>
        </authorList>
    </citation>
    <scope>NUCLEOTIDE SEQUENCE [LARGE SCALE GENOMIC DNA]</scope>
    <source>
        <strain evidence="9">MX1 / ATCC 50154</strain>
    </source>
</reference>
<dbReference type="GO" id="GO:0005096">
    <property type="term" value="F:GTPase activator activity"/>
    <property type="evidence" value="ECO:0007669"/>
    <property type="project" value="UniProtKB-KW"/>
</dbReference>
<dbReference type="GO" id="GO:0000139">
    <property type="term" value="C:Golgi membrane"/>
    <property type="evidence" value="ECO:0007669"/>
    <property type="project" value="GOC"/>
</dbReference>
<dbReference type="STRING" id="81824.A9V167"/>
<keyword evidence="3 5" id="KW-0863">Zinc-finger</keyword>
<feature type="domain" description="Arf-GAP" evidence="7">
    <location>
        <begin position="11"/>
        <end position="126"/>
    </location>
</feature>
<dbReference type="PROSITE" id="PS50115">
    <property type="entry name" value="ARFGAP"/>
    <property type="match status" value="1"/>
</dbReference>
<evidence type="ECO:0000313" key="9">
    <source>
        <dbReference type="Proteomes" id="UP000001357"/>
    </source>
</evidence>
<feature type="compositionally biased region" description="Low complexity" evidence="6">
    <location>
        <begin position="251"/>
        <end position="262"/>
    </location>
</feature>
<evidence type="ECO:0000256" key="6">
    <source>
        <dbReference type="SAM" id="MobiDB-lite"/>
    </source>
</evidence>
<dbReference type="Pfam" id="PF01412">
    <property type="entry name" value="ArfGap"/>
    <property type="match status" value="1"/>
</dbReference>
<feature type="compositionally biased region" description="Polar residues" evidence="6">
    <location>
        <begin position="367"/>
        <end position="379"/>
    </location>
</feature>
<sequence>MPEEVSKEDRDRVFAKLRAKAANKVCFDCAAKNPTWTSIPYGIFLCFNCSGVHRSLGVHLSFVRSCGLDSWTLDQLRHMQVSGNAKAKAFFQSHGVDSQDPRVKYNSRAATLYRQQVQRDAETLQRQLKDELFEPETAEGAGKDEVDFFDDKHDAVMGTQGGAKLSSFTPADHSGASTFKLAEADGASGAATASTSTRKPSGLGAKKGLGAGKKGGLGAKKKGGLGAKKVNKESFSAAESRVIQSEEEAAKQAAEPSQQEAEVSLSTRLVYQERQVTKMDSAKREQAERLGMGFGAGRTSNVHSHSSKTTMKVIEQTGQAAPAQKTHEERKTPARTAASKPTSSAPPRRVTPAAAPLSDVDGGDTTRFASSKSISSDQFFNRAETPEESQQRLDRFSGAGGISSDAYFNRPDSTKPRRVDKLQMFASNMADKLRDMRH</sequence>
<feature type="compositionally biased region" description="Polar residues" evidence="6">
    <location>
        <begin position="298"/>
        <end position="310"/>
    </location>
</feature>
<evidence type="ECO:0000259" key="7">
    <source>
        <dbReference type="PROSITE" id="PS50115"/>
    </source>
</evidence>
<feature type="compositionally biased region" description="Gly residues" evidence="6">
    <location>
        <begin position="205"/>
        <end position="218"/>
    </location>
</feature>
<dbReference type="SMART" id="SM00105">
    <property type="entry name" value="ArfGap"/>
    <property type="match status" value="1"/>
</dbReference>
<dbReference type="eggNOG" id="KOG0706">
    <property type="taxonomic scope" value="Eukaryota"/>
</dbReference>
<dbReference type="InParanoid" id="A9V167"/>
<proteinExistence type="predicted"/>
<evidence type="ECO:0000256" key="4">
    <source>
        <dbReference type="ARBA" id="ARBA00022833"/>
    </source>
</evidence>
<dbReference type="AlphaFoldDB" id="A9V167"/>
<evidence type="ECO:0000256" key="5">
    <source>
        <dbReference type="PROSITE-ProRule" id="PRU00288"/>
    </source>
</evidence>
<feature type="region of interest" description="Disordered" evidence="6">
    <location>
        <begin position="189"/>
        <end position="416"/>
    </location>
</feature>
<dbReference type="GO" id="GO:0048205">
    <property type="term" value="P:COPI coating of Golgi vesicle"/>
    <property type="evidence" value="ECO:0000318"/>
    <property type="project" value="GO_Central"/>
</dbReference>
<evidence type="ECO:0000313" key="8">
    <source>
        <dbReference type="EMBL" id="EDQ88756.1"/>
    </source>
</evidence>
<dbReference type="FunCoup" id="A9V167">
    <property type="interactions" value="1707"/>
</dbReference>
<dbReference type="RefSeq" id="XP_001746369.1">
    <property type="nucleotide sequence ID" value="XM_001746317.1"/>
</dbReference>